<feature type="domain" description="HTH gntR-type" evidence="6">
    <location>
        <begin position="26"/>
        <end position="94"/>
    </location>
</feature>
<dbReference type="GO" id="GO:0003677">
    <property type="term" value="F:DNA binding"/>
    <property type="evidence" value="ECO:0007669"/>
    <property type="project" value="UniProtKB-KW"/>
</dbReference>
<dbReference type="AlphaFoldDB" id="A0A7H0VBY6"/>
<dbReference type="InterPro" id="IPR036388">
    <property type="entry name" value="WH-like_DNA-bd_sf"/>
</dbReference>
<evidence type="ECO:0000256" key="3">
    <source>
        <dbReference type="ARBA" id="ARBA00023015"/>
    </source>
</evidence>
<keyword evidence="4" id="KW-0238">DNA-binding</keyword>
<organism evidence="7 8">
    <name type="scientific">Croceimicrobium hydrocarbonivorans</name>
    <dbReference type="NCBI Taxonomy" id="2761580"/>
    <lineage>
        <taxon>Bacteria</taxon>
        <taxon>Pseudomonadati</taxon>
        <taxon>Bacteroidota</taxon>
        <taxon>Flavobacteriia</taxon>
        <taxon>Flavobacteriales</taxon>
        <taxon>Owenweeksiaceae</taxon>
        <taxon>Croceimicrobium</taxon>
    </lineage>
</organism>
<dbReference type="PROSITE" id="PS50949">
    <property type="entry name" value="HTH_GNTR"/>
    <property type="match status" value="1"/>
</dbReference>
<keyword evidence="2" id="KW-0663">Pyridoxal phosphate</keyword>
<gene>
    <name evidence="7" type="ORF">H4K34_12725</name>
</gene>
<dbReference type="CDD" id="cd07377">
    <property type="entry name" value="WHTH_GntR"/>
    <property type="match status" value="1"/>
</dbReference>
<accession>A0A7H0VBY6</accession>
<comment type="similarity">
    <text evidence="1">In the C-terminal section; belongs to the class-I pyridoxal-phosphate-dependent aminotransferase family.</text>
</comment>
<dbReference type="InterPro" id="IPR036390">
    <property type="entry name" value="WH_DNA-bd_sf"/>
</dbReference>
<dbReference type="Gene3D" id="1.10.10.10">
    <property type="entry name" value="Winged helix-like DNA-binding domain superfamily/Winged helix DNA-binding domain"/>
    <property type="match status" value="1"/>
</dbReference>
<dbReference type="SMART" id="SM00345">
    <property type="entry name" value="HTH_GNTR"/>
    <property type="match status" value="1"/>
</dbReference>
<proteinExistence type="inferred from homology"/>
<keyword evidence="7" id="KW-0808">Transferase</keyword>
<evidence type="ECO:0000256" key="2">
    <source>
        <dbReference type="ARBA" id="ARBA00022898"/>
    </source>
</evidence>
<dbReference type="CDD" id="cd00609">
    <property type="entry name" value="AAT_like"/>
    <property type="match status" value="1"/>
</dbReference>
<dbReference type="Pfam" id="PF00155">
    <property type="entry name" value="Aminotran_1_2"/>
    <property type="match status" value="1"/>
</dbReference>
<keyword evidence="8" id="KW-1185">Reference proteome</keyword>
<evidence type="ECO:0000313" key="8">
    <source>
        <dbReference type="Proteomes" id="UP000516305"/>
    </source>
</evidence>
<dbReference type="EMBL" id="CP060139">
    <property type="protein sequence ID" value="QNR23234.1"/>
    <property type="molecule type" value="Genomic_DNA"/>
</dbReference>
<keyword evidence="3" id="KW-0805">Transcription regulation</keyword>
<protein>
    <submittedName>
        <fullName evidence="7">PLP-dependent aminotransferase family protein</fullName>
    </submittedName>
</protein>
<dbReference type="SUPFAM" id="SSF53383">
    <property type="entry name" value="PLP-dependent transferases"/>
    <property type="match status" value="1"/>
</dbReference>
<dbReference type="KEGG" id="chyd:H4K34_12725"/>
<evidence type="ECO:0000313" key="7">
    <source>
        <dbReference type="EMBL" id="QNR23234.1"/>
    </source>
</evidence>
<evidence type="ECO:0000256" key="5">
    <source>
        <dbReference type="ARBA" id="ARBA00023163"/>
    </source>
</evidence>
<dbReference type="GO" id="GO:0008483">
    <property type="term" value="F:transaminase activity"/>
    <property type="evidence" value="ECO:0007669"/>
    <property type="project" value="UniProtKB-KW"/>
</dbReference>
<keyword evidence="5" id="KW-0804">Transcription</keyword>
<dbReference type="RefSeq" id="WP_210757764.1">
    <property type="nucleotide sequence ID" value="NZ_CP060139.1"/>
</dbReference>
<reference evidence="7 8" key="1">
    <citation type="submission" date="2020-08" db="EMBL/GenBank/DDBJ databases">
        <title>Croceimicrobium hydrocarbonivorans gen. nov., sp. nov., a novel marine bacterium isolated from a bacterial consortium that degrades polyethylene terephthalate.</title>
        <authorList>
            <person name="Liu R."/>
        </authorList>
    </citation>
    <scope>NUCLEOTIDE SEQUENCE [LARGE SCALE GENOMIC DNA]</scope>
    <source>
        <strain evidence="7 8">A20-9</strain>
    </source>
</reference>
<dbReference type="PANTHER" id="PTHR46577">
    <property type="entry name" value="HTH-TYPE TRANSCRIPTIONAL REGULATORY PROTEIN GABR"/>
    <property type="match status" value="1"/>
</dbReference>
<dbReference type="InterPro" id="IPR015424">
    <property type="entry name" value="PyrdxlP-dep_Trfase"/>
</dbReference>
<dbReference type="GO" id="GO:0003700">
    <property type="term" value="F:DNA-binding transcription factor activity"/>
    <property type="evidence" value="ECO:0007669"/>
    <property type="project" value="InterPro"/>
</dbReference>
<dbReference type="PANTHER" id="PTHR46577:SF1">
    <property type="entry name" value="HTH-TYPE TRANSCRIPTIONAL REGULATORY PROTEIN GABR"/>
    <property type="match status" value="1"/>
</dbReference>
<dbReference type="Proteomes" id="UP000516305">
    <property type="component" value="Chromosome"/>
</dbReference>
<dbReference type="Gene3D" id="3.40.640.10">
    <property type="entry name" value="Type I PLP-dependent aspartate aminotransferase-like (Major domain)"/>
    <property type="match status" value="1"/>
</dbReference>
<dbReference type="InterPro" id="IPR015421">
    <property type="entry name" value="PyrdxlP-dep_Trfase_major"/>
</dbReference>
<keyword evidence="7" id="KW-0032">Aminotransferase</keyword>
<evidence type="ECO:0000256" key="1">
    <source>
        <dbReference type="ARBA" id="ARBA00005384"/>
    </source>
</evidence>
<dbReference type="InterPro" id="IPR000524">
    <property type="entry name" value="Tscrpt_reg_HTH_GntR"/>
</dbReference>
<evidence type="ECO:0000256" key="4">
    <source>
        <dbReference type="ARBA" id="ARBA00023125"/>
    </source>
</evidence>
<dbReference type="GO" id="GO:0030170">
    <property type="term" value="F:pyridoxal phosphate binding"/>
    <property type="evidence" value="ECO:0007669"/>
    <property type="project" value="InterPro"/>
</dbReference>
<dbReference type="SUPFAM" id="SSF46785">
    <property type="entry name" value="Winged helix' DNA-binding domain"/>
    <property type="match status" value="1"/>
</dbReference>
<dbReference type="Pfam" id="PF00392">
    <property type="entry name" value="GntR"/>
    <property type="match status" value="1"/>
</dbReference>
<dbReference type="InterPro" id="IPR051446">
    <property type="entry name" value="HTH_trans_reg/aminotransferase"/>
</dbReference>
<sequence>MESLLERLERNFREKSRRHASLNKNTKLYQRLHNLLKDGIINNEIPAGSTLPASRVLADRLAISRSTVVKAYELLRLEGYTESKAGSGNQVKLLQEPRSLPEKVEIDVQAYPEISRMGQSFQKNVGLINSTDDKSLAFRPGLPPLDIFPVTQWKNLSNLYWRHIKSSALSYSPSSGIDQLKSNIASYLNLSRRIKCEPHQIIIVSGSLQSLYLLGSTLLNPGDGVIMEEPTFPNVHSIFKGLGADIQAVPIDDAGIQVEAMPEGREATAIKLVHSTPSCHYPIGTPMSLERKQDLLVWARRNKAIIIENDYEHEVHNYREYRPSIYSLDTDQRTVYLGTFNRLLHPSIRIGYMVLPEYLLPPVEALLKHSHRFVPPSIQVVLNQFIEKHYLHNHIHSLMQVADERLALFTEQFESNFKGKLRQLANPVPSLHTLALLPNGVKDTEVVAHFAQHNIVTHAYSKCFVNKEKQNGLILGYSSVRKPIIRRKLSQMGALYTKL</sequence>
<dbReference type="InterPro" id="IPR004839">
    <property type="entry name" value="Aminotransferase_I/II_large"/>
</dbReference>
<evidence type="ECO:0000259" key="6">
    <source>
        <dbReference type="PROSITE" id="PS50949"/>
    </source>
</evidence>
<name>A0A7H0VBY6_9FLAO</name>